<feature type="compositionally biased region" description="Polar residues" evidence="1">
    <location>
        <begin position="273"/>
        <end position="282"/>
    </location>
</feature>
<feature type="compositionally biased region" description="Basic and acidic residues" evidence="1">
    <location>
        <begin position="258"/>
        <end position="267"/>
    </location>
</feature>
<name>A0A8S1H5P0_9PELO</name>
<evidence type="ECO:0000313" key="3">
    <source>
        <dbReference type="Proteomes" id="UP000835052"/>
    </source>
</evidence>
<feature type="compositionally biased region" description="Basic and acidic residues" evidence="1">
    <location>
        <begin position="195"/>
        <end position="204"/>
    </location>
</feature>
<feature type="compositionally biased region" description="Polar residues" evidence="1">
    <location>
        <begin position="48"/>
        <end position="64"/>
    </location>
</feature>
<gene>
    <name evidence="2" type="ORF">CAUJ_LOCUS6656</name>
</gene>
<proteinExistence type="predicted"/>
<evidence type="ECO:0000313" key="2">
    <source>
        <dbReference type="EMBL" id="CAD6190737.1"/>
    </source>
</evidence>
<feature type="region of interest" description="Disordered" evidence="1">
    <location>
        <begin position="24"/>
        <end position="90"/>
    </location>
</feature>
<organism evidence="2 3">
    <name type="scientific">Caenorhabditis auriculariae</name>
    <dbReference type="NCBI Taxonomy" id="2777116"/>
    <lineage>
        <taxon>Eukaryota</taxon>
        <taxon>Metazoa</taxon>
        <taxon>Ecdysozoa</taxon>
        <taxon>Nematoda</taxon>
        <taxon>Chromadorea</taxon>
        <taxon>Rhabditida</taxon>
        <taxon>Rhabditina</taxon>
        <taxon>Rhabditomorpha</taxon>
        <taxon>Rhabditoidea</taxon>
        <taxon>Rhabditidae</taxon>
        <taxon>Peloderinae</taxon>
        <taxon>Caenorhabditis</taxon>
    </lineage>
</organism>
<reference evidence="2" key="1">
    <citation type="submission" date="2020-10" db="EMBL/GenBank/DDBJ databases">
        <authorList>
            <person name="Kikuchi T."/>
        </authorList>
    </citation>
    <scope>NUCLEOTIDE SEQUENCE</scope>
    <source>
        <strain evidence="2">NKZ352</strain>
    </source>
</reference>
<evidence type="ECO:0000256" key="1">
    <source>
        <dbReference type="SAM" id="MobiDB-lite"/>
    </source>
</evidence>
<sequence length="352" mass="39506">MRRFKVRSKTCAERKGQLKYLRWKKLQQSKERSRNDTASEIVDPRSITIESPQPTAESETSTMDTSHEDEANASQRPDRPDTPQLTHSMPMSYYQGDAMTEFLRRNERLMGPEMPTYQVAVRRNRSGEARLELTLVPARMSPNTTMAMEVQRTETARGEWEVHPERNGSDLSQNLAEARNFSADDLNVEDDEEGKVEMVEKDVESPEGNPAVSSADSWVTMRKRKAGDPRSAQPPKRQLPGPTGSAIKRSGQESVEGPEGKERRVESVKIPTNGRTSATPTPATYRPRNDKTSGLCVEASPELLKNVQSAFSFRYRVLRQGSGLSVDRLRLEFETVFATLSKEGGVFVIAVD</sequence>
<accession>A0A8S1H5P0</accession>
<dbReference type="Proteomes" id="UP000835052">
    <property type="component" value="Unassembled WGS sequence"/>
</dbReference>
<dbReference type="EMBL" id="CAJGYM010000017">
    <property type="protein sequence ID" value="CAD6190737.1"/>
    <property type="molecule type" value="Genomic_DNA"/>
</dbReference>
<keyword evidence="3" id="KW-1185">Reference proteome</keyword>
<feature type="compositionally biased region" description="Basic and acidic residues" evidence="1">
    <location>
        <begin position="28"/>
        <end position="37"/>
    </location>
</feature>
<feature type="compositionally biased region" description="Basic and acidic residues" evidence="1">
    <location>
        <begin position="65"/>
        <end position="81"/>
    </location>
</feature>
<comment type="caution">
    <text evidence="2">The sequence shown here is derived from an EMBL/GenBank/DDBJ whole genome shotgun (WGS) entry which is preliminary data.</text>
</comment>
<dbReference type="AlphaFoldDB" id="A0A8S1H5P0"/>
<feature type="region of interest" description="Disordered" evidence="1">
    <location>
        <begin position="181"/>
        <end position="290"/>
    </location>
</feature>
<protein>
    <submittedName>
        <fullName evidence="2">Uncharacterized protein</fullName>
    </submittedName>
</protein>